<accession>A0ABQ8QDD7</accession>
<keyword evidence="3" id="KW-1185">Reference proteome</keyword>
<reference evidence="2" key="1">
    <citation type="submission" date="2022-08" db="EMBL/GenBank/DDBJ databases">
        <authorList>
            <consortium name="DOE Joint Genome Institute"/>
            <person name="Min B."/>
            <person name="Riley R."/>
            <person name="Sierra-Patev S."/>
            <person name="Naranjo-Ortiz M."/>
            <person name="Looney B."/>
            <person name="Konkel Z."/>
            <person name="Slot J.C."/>
            <person name="Sakamoto Y."/>
            <person name="Steenwyk J.L."/>
            <person name="Rokas A."/>
            <person name="Carro J."/>
            <person name="Camarero S."/>
            <person name="Ferreira P."/>
            <person name="Molpeceres G."/>
            <person name="Ruiz-Duenas F.J."/>
            <person name="Serrano A."/>
            <person name="Henrissat B."/>
            <person name="Drula E."/>
            <person name="Hughes K.W."/>
            <person name="Mata J.L."/>
            <person name="Ishikawa N.K."/>
            <person name="Vargas-Isla R."/>
            <person name="Ushijima S."/>
            <person name="Smith C.A."/>
            <person name="Ahrendt S."/>
            <person name="Andreopoulos W."/>
            <person name="He G."/>
            <person name="Labutti K."/>
            <person name="Lipzen A."/>
            <person name="Ng V."/>
            <person name="Sandor L."/>
            <person name="Barry K."/>
            <person name="Martinez A.T."/>
            <person name="Xiao Y."/>
            <person name="Gibbons J.G."/>
            <person name="Terashima K."/>
            <person name="Hibbett D.S."/>
            <person name="Grigoriev I.V."/>
        </authorList>
    </citation>
    <scope>NUCLEOTIDE SEQUENCE</scope>
    <source>
        <strain evidence="2">TFB10827</strain>
    </source>
</reference>
<evidence type="ECO:0000259" key="1">
    <source>
        <dbReference type="Pfam" id="PF20415"/>
    </source>
</evidence>
<evidence type="ECO:0000313" key="2">
    <source>
        <dbReference type="EMBL" id="KAJ3996589.1"/>
    </source>
</evidence>
<sequence length="206" mass="23064">MALVNKWAAGSAYGPVLSQTDLYLLQTDLQLNPILAGTNGDFHLLFNLATGQTGGFNPDSRDRDLAFTAKDEPATLPRVSQLIIITEISPWCTVVKNERGVNLVDVCTQIWKDYSDHHVTDAEFASLPLRLQDQVKRTSAMRGAGGSWQAYYTPAAPPATFKRFGKTSDDWLRERTFFDRLQRNDSYATQRLGYKAPNIFVMELTA</sequence>
<dbReference type="EMBL" id="MU790607">
    <property type="protein sequence ID" value="KAJ3996589.1"/>
    <property type="molecule type" value="Genomic_DNA"/>
</dbReference>
<dbReference type="InterPro" id="IPR046522">
    <property type="entry name" value="DUF6699"/>
</dbReference>
<evidence type="ECO:0000313" key="3">
    <source>
        <dbReference type="Proteomes" id="UP001163828"/>
    </source>
</evidence>
<comment type="caution">
    <text evidence="2">The sequence shown here is derived from an EMBL/GenBank/DDBJ whole genome shotgun (WGS) entry which is preliminary data.</text>
</comment>
<proteinExistence type="predicted"/>
<dbReference type="Pfam" id="PF20415">
    <property type="entry name" value="DUF6699"/>
    <property type="match status" value="1"/>
</dbReference>
<protein>
    <recommendedName>
        <fullName evidence="1">DUF6699 domain-containing protein</fullName>
    </recommendedName>
</protein>
<feature type="domain" description="DUF6699" evidence="1">
    <location>
        <begin position="64"/>
        <end position="184"/>
    </location>
</feature>
<gene>
    <name evidence="2" type="ORF">F5050DRAFT_1758144</name>
</gene>
<name>A0ABQ8QDD7_9AGAR</name>
<organism evidence="2 3">
    <name type="scientific">Lentinula boryana</name>
    <dbReference type="NCBI Taxonomy" id="40481"/>
    <lineage>
        <taxon>Eukaryota</taxon>
        <taxon>Fungi</taxon>
        <taxon>Dikarya</taxon>
        <taxon>Basidiomycota</taxon>
        <taxon>Agaricomycotina</taxon>
        <taxon>Agaricomycetes</taxon>
        <taxon>Agaricomycetidae</taxon>
        <taxon>Agaricales</taxon>
        <taxon>Marasmiineae</taxon>
        <taxon>Omphalotaceae</taxon>
        <taxon>Lentinula</taxon>
    </lineage>
</organism>
<dbReference type="Proteomes" id="UP001163828">
    <property type="component" value="Unassembled WGS sequence"/>
</dbReference>